<sequence length="178" mass="19365">MSVAASAVSAYSSGSVVESSKRVALRGLTAMEPPLRSRVKRVMNRITAGIERVSELVGESSSVNDVWFRRGIEQSNFAYFEASLLPVKSQLQQAAEAYLESADVEDATLRQQIVARAARLMGCRPDDLGARAGMMLVVDECLHQAFKNRDQWLASDEDPLKWVAGFIPSAVAEFVGAA</sequence>
<organism evidence="1 2">
    <name type="scientific">Roseimaritima ulvae</name>
    <dbReference type="NCBI Taxonomy" id="980254"/>
    <lineage>
        <taxon>Bacteria</taxon>
        <taxon>Pseudomonadati</taxon>
        <taxon>Planctomycetota</taxon>
        <taxon>Planctomycetia</taxon>
        <taxon>Pirellulales</taxon>
        <taxon>Pirellulaceae</taxon>
        <taxon>Roseimaritima</taxon>
    </lineage>
</organism>
<dbReference type="KEGG" id="rul:UC8_40680"/>
<dbReference type="EMBL" id="CP042914">
    <property type="protein sequence ID" value="QEG42038.1"/>
    <property type="molecule type" value="Genomic_DNA"/>
</dbReference>
<dbReference type="RefSeq" id="WP_148080425.1">
    <property type="nucleotide sequence ID" value="NZ_CP042914.1"/>
</dbReference>
<dbReference type="AlphaFoldDB" id="A0A5B9QSJ8"/>
<proteinExistence type="predicted"/>
<name>A0A5B9QSJ8_9BACT</name>
<dbReference type="Proteomes" id="UP000325286">
    <property type="component" value="Chromosome"/>
</dbReference>
<evidence type="ECO:0000313" key="1">
    <source>
        <dbReference type="EMBL" id="QEG42038.1"/>
    </source>
</evidence>
<gene>
    <name evidence="1" type="ORF">UC8_40680</name>
</gene>
<accession>A0A5B9QSJ8</accession>
<protein>
    <submittedName>
        <fullName evidence="1">Uncharacterized protein</fullName>
    </submittedName>
</protein>
<reference evidence="1 2" key="1">
    <citation type="submission" date="2019-08" db="EMBL/GenBank/DDBJ databases">
        <title>Deep-cultivation of Planctomycetes and their phenomic and genomic characterization uncovers novel biology.</title>
        <authorList>
            <person name="Wiegand S."/>
            <person name="Jogler M."/>
            <person name="Boedeker C."/>
            <person name="Pinto D."/>
            <person name="Vollmers J."/>
            <person name="Rivas-Marin E."/>
            <person name="Kohn T."/>
            <person name="Peeters S.H."/>
            <person name="Heuer A."/>
            <person name="Rast P."/>
            <person name="Oberbeckmann S."/>
            <person name="Bunk B."/>
            <person name="Jeske O."/>
            <person name="Meyerdierks A."/>
            <person name="Storesund J.E."/>
            <person name="Kallscheuer N."/>
            <person name="Luecker S."/>
            <person name="Lage O.M."/>
            <person name="Pohl T."/>
            <person name="Merkel B.J."/>
            <person name="Hornburger P."/>
            <person name="Mueller R.-W."/>
            <person name="Bruemmer F."/>
            <person name="Labrenz M."/>
            <person name="Spormann A.M."/>
            <person name="Op den Camp H."/>
            <person name="Overmann J."/>
            <person name="Amann R."/>
            <person name="Jetten M.S.M."/>
            <person name="Mascher T."/>
            <person name="Medema M.H."/>
            <person name="Devos D.P."/>
            <person name="Kaster A.-K."/>
            <person name="Ovreas L."/>
            <person name="Rohde M."/>
            <person name="Galperin M.Y."/>
            <person name="Jogler C."/>
        </authorList>
    </citation>
    <scope>NUCLEOTIDE SEQUENCE [LARGE SCALE GENOMIC DNA]</scope>
    <source>
        <strain evidence="1 2">UC8</strain>
    </source>
</reference>
<evidence type="ECO:0000313" key="2">
    <source>
        <dbReference type="Proteomes" id="UP000325286"/>
    </source>
</evidence>
<keyword evidence="2" id="KW-1185">Reference proteome</keyword>